<evidence type="ECO:0000259" key="6">
    <source>
        <dbReference type="Pfam" id="PF00419"/>
    </source>
</evidence>
<protein>
    <submittedName>
        <fullName evidence="7">Fimbrial protein</fullName>
    </submittedName>
</protein>
<dbReference type="GO" id="GO:0043709">
    <property type="term" value="P:cell adhesion involved in single-species biofilm formation"/>
    <property type="evidence" value="ECO:0007669"/>
    <property type="project" value="TreeGrafter"/>
</dbReference>
<gene>
    <name evidence="7" type="ORF">GN242_17885</name>
</gene>
<dbReference type="EMBL" id="CP046509">
    <property type="protein sequence ID" value="QGU88979.1"/>
    <property type="molecule type" value="Genomic_DNA"/>
</dbReference>
<reference evidence="7 8" key="1">
    <citation type="submission" date="2019-12" db="EMBL/GenBank/DDBJ databases">
        <title>Erwinia sp. nov., isolated from droppings of birds in the Qinghai-Tiebt plateau of China.</title>
        <authorList>
            <person name="Ge Y."/>
        </authorList>
    </citation>
    <scope>NUCLEOTIDE SEQUENCE [LARGE SCALE GENOMIC DNA]</scope>
    <source>
        <strain evidence="7 8">J780</strain>
    </source>
</reference>
<dbReference type="InterPro" id="IPR050263">
    <property type="entry name" value="Bact_Fimbrial_Adh_Pro"/>
</dbReference>
<dbReference type="PANTHER" id="PTHR33420">
    <property type="entry name" value="FIMBRIAL SUBUNIT ELFA-RELATED"/>
    <property type="match status" value="1"/>
</dbReference>
<feature type="domain" description="Fimbrial-type adhesion" evidence="6">
    <location>
        <begin position="31"/>
        <end position="199"/>
    </location>
</feature>
<sequence length="200" mass="20439">MKNIIIASSIIPLALVSSLSYAATSVSGGTINFSGAVTDATCTINGNNSASLSVVLNPITTQQAGTAEGIIDAGKKAFSLDFSNCASAQAATAAAGGGAAPASTLKMRFSSPNTISNDGKYLINQVNNAQGNPLNVGIAIVLQSTETQPISLQKDLDTKLAGNKTTPETLNFYAKYYKVGTAAAEAGTVRTMVTYSISYL</sequence>
<evidence type="ECO:0000313" key="8">
    <source>
        <dbReference type="Proteomes" id="UP000424752"/>
    </source>
</evidence>
<organism evidence="7 8">
    <name type="scientific">Erwinia sorbitola</name>
    <dbReference type="NCBI Taxonomy" id="2681984"/>
    <lineage>
        <taxon>Bacteria</taxon>
        <taxon>Pseudomonadati</taxon>
        <taxon>Pseudomonadota</taxon>
        <taxon>Gammaproteobacteria</taxon>
        <taxon>Enterobacterales</taxon>
        <taxon>Erwiniaceae</taxon>
        <taxon>Erwinia</taxon>
    </lineage>
</organism>
<keyword evidence="4" id="KW-0281">Fimbrium</keyword>
<evidence type="ECO:0000256" key="4">
    <source>
        <dbReference type="ARBA" id="ARBA00023263"/>
    </source>
</evidence>
<name>A0A6I6EV47_9GAMM</name>
<dbReference type="KEGG" id="erwi:GN242_17885"/>
<dbReference type="InterPro" id="IPR036937">
    <property type="entry name" value="Adhesion_dom_fimbrial_sf"/>
</dbReference>
<dbReference type="Proteomes" id="UP000424752">
    <property type="component" value="Chromosome"/>
</dbReference>
<evidence type="ECO:0000256" key="3">
    <source>
        <dbReference type="ARBA" id="ARBA00022729"/>
    </source>
</evidence>
<dbReference type="PANTHER" id="PTHR33420:SF3">
    <property type="entry name" value="FIMBRIAL SUBUNIT ELFA"/>
    <property type="match status" value="1"/>
</dbReference>
<dbReference type="AlphaFoldDB" id="A0A6I6EV47"/>
<evidence type="ECO:0000313" key="7">
    <source>
        <dbReference type="EMBL" id="QGU88979.1"/>
    </source>
</evidence>
<dbReference type="Pfam" id="PF00419">
    <property type="entry name" value="Fimbrial"/>
    <property type="match status" value="1"/>
</dbReference>
<dbReference type="RefSeq" id="WP_156287940.1">
    <property type="nucleotide sequence ID" value="NZ_CP046509.1"/>
</dbReference>
<proteinExistence type="inferred from homology"/>
<feature type="chain" id="PRO_5026013550" evidence="5">
    <location>
        <begin position="23"/>
        <end position="200"/>
    </location>
</feature>
<dbReference type="InterPro" id="IPR000259">
    <property type="entry name" value="Adhesion_dom_fimbrial"/>
</dbReference>
<dbReference type="Gene3D" id="2.60.40.1090">
    <property type="entry name" value="Fimbrial-type adhesion domain"/>
    <property type="match status" value="1"/>
</dbReference>
<dbReference type="InterPro" id="IPR008966">
    <property type="entry name" value="Adhesion_dom_sf"/>
</dbReference>
<evidence type="ECO:0000256" key="2">
    <source>
        <dbReference type="ARBA" id="ARBA00006671"/>
    </source>
</evidence>
<keyword evidence="3 5" id="KW-0732">Signal</keyword>
<dbReference type="SUPFAM" id="SSF49401">
    <property type="entry name" value="Bacterial adhesins"/>
    <property type="match status" value="1"/>
</dbReference>
<dbReference type="GO" id="GO:0009289">
    <property type="term" value="C:pilus"/>
    <property type="evidence" value="ECO:0007669"/>
    <property type="project" value="UniProtKB-SubCell"/>
</dbReference>
<evidence type="ECO:0000256" key="5">
    <source>
        <dbReference type="SAM" id="SignalP"/>
    </source>
</evidence>
<evidence type="ECO:0000256" key="1">
    <source>
        <dbReference type="ARBA" id="ARBA00004561"/>
    </source>
</evidence>
<comment type="similarity">
    <text evidence="2">Belongs to the fimbrial protein family.</text>
</comment>
<accession>A0A6I6EV47</accession>
<comment type="subcellular location">
    <subcellularLocation>
        <location evidence="1">Fimbrium</location>
    </subcellularLocation>
</comment>
<feature type="signal peptide" evidence="5">
    <location>
        <begin position="1"/>
        <end position="22"/>
    </location>
</feature>